<keyword evidence="3" id="KW-1185">Reference proteome</keyword>
<evidence type="ECO:0000313" key="3">
    <source>
        <dbReference type="Proteomes" id="UP000070107"/>
    </source>
</evidence>
<feature type="transmembrane region" description="Helical" evidence="1">
    <location>
        <begin position="48"/>
        <end position="70"/>
    </location>
</feature>
<dbReference type="EMBL" id="LNTU01000023">
    <property type="protein sequence ID" value="KXF77013.1"/>
    <property type="molecule type" value="Genomic_DNA"/>
</dbReference>
<keyword evidence="1" id="KW-1133">Transmembrane helix</keyword>
<dbReference type="STRING" id="1494590.ATN84_13590"/>
<accession>A0A135HUX8</accession>
<gene>
    <name evidence="2" type="ORF">ATN84_13590</name>
</gene>
<proteinExistence type="predicted"/>
<feature type="transmembrane region" description="Helical" evidence="1">
    <location>
        <begin position="142"/>
        <end position="160"/>
    </location>
</feature>
<dbReference type="Proteomes" id="UP000070107">
    <property type="component" value="Unassembled WGS sequence"/>
</dbReference>
<sequence length="161" mass="17969">MVDAFHIFTLILVSVAMALSLAHALELPGKMRLPKETYLAVQQIYYPGFTYGGFSEIGGMIALVVLLFLVPFGEGRFWWLFASLVLLATAHLTYWLFTHPVNNFWLKDMKLEGAGGLFFSVRAGDGSADWTKLRDIWEYSHVARAVFAMASFIAASVALIQ</sequence>
<evidence type="ECO:0000313" key="2">
    <source>
        <dbReference type="EMBL" id="KXF77013.1"/>
    </source>
</evidence>
<reference evidence="2 3" key="1">
    <citation type="submission" date="2015-11" db="EMBL/GenBank/DDBJ databases">
        <title>Draft genome sequence of Paramesorhizobium deserti A-3-E, a strain highly resistant to diverse beta-lactam antibiotics.</title>
        <authorList>
            <person name="Lv R."/>
            <person name="Yang X."/>
            <person name="Fang N."/>
            <person name="Guo J."/>
            <person name="Luo X."/>
            <person name="Peng F."/>
            <person name="Yang R."/>
            <person name="Cui Y."/>
            <person name="Fang C."/>
            <person name="Song Y."/>
        </authorList>
    </citation>
    <scope>NUCLEOTIDE SEQUENCE [LARGE SCALE GENOMIC DNA]</scope>
    <source>
        <strain evidence="2 3">A-3-E</strain>
    </source>
</reference>
<evidence type="ECO:0008006" key="4">
    <source>
        <dbReference type="Google" id="ProtNLM"/>
    </source>
</evidence>
<evidence type="ECO:0000256" key="1">
    <source>
        <dbReference type="SAM" id="Phobius"/>
    </source>
</evidence>
<dbReference type="InterPro" id="IPR013901">
    <property type="entry name" value="Anthrone_oxy"/>
</dbReference>
<name>A0A135HUX8_9HYPH</name>
<dbReference type="AlphaFoldDB" id="A0A135HUX8"/>
<comment type="caution">
    <text evidence="2">The sequence shown here is derived from an EMBL/GenBank/DDBJ whole genome shotgun (WGS) entry which is preliminary data.</text>
</comment>
<dbReference type="RefSeq" id="WP_068882605.1">
    <property type="nucleotide sequence ID" value="NZ_LNTU01000023.1"/>
</dbReference>
<dbReference type="OrthoDB" id="5195424at2"/>
<keyword evidence="1" id="KW-0472">Membrane</keyword>
<keyword evidence="1" id="KW-0812">Transmembrane</keyword>
<protein>
    <recommendedName>
        <fullName evidence="4">DUF1772 domain-containing protein</fullName>
    </recommendedName>
</protein>
<organism evidence="2 3">
    <name type="scientific">Paramesorhizobium deserti</name>
    <dbReference type="NCBI Taxonomy" id="1494590"/>
    <lineage>
        <taxon>Bacteria</taxon>
        <taxon>Pseudomonadati</taxon>
        <taxon>Pseudomonadota</taxon>
        <taxon>Alphaproteobacteria</taxon>
        <taxon>Hyphomicrobiales</taxon>
        <taxon>Phyllobacteriaceae</taxon>
        <taxon>Paramesorhizobium</taxon>
    </lineage>
</organism>
<dbReference type="Pfam" id="PF08592">
    <property type="entry name" value="Anthrone_oxy"/>
    <property type="match status" value="1"/>
</dbReference>
<feature type="transmembrane region" description="Helical" evidence="1">
    <location>
        <begin position="77"/>
        <end position="97"/>
    </location>
</feature>